<evidence type="ECO:0000313" key="2">
    <source>
        <dbReference type="Proteomes" id="UP000215441"/>
    </source>
</evidence>
<dbReference type="OrthoDB" id="8816546at2"/>
<dbReference type="EMBL" id="NOIG01000004">
    <property type="protein sequence ID" value="OYD51496.1"/>
    <property type="molecule type" value="Genomic_DNA"/>
</dbReference>
<dbReference type="AlphaFoldDB" id="A0A235ER27"/>
<dbReference type="RefSeq" id="WP_063461871.1">
    <property type="nucleotide sequence ID" value="NZ_JAMXHW010000007.1"/>
</dbReference>
<organism evidence="1 2">
    <name type="scientific">Acidovorax kalamii</name>
    <dbReference type="NCBI Taxonomy" id="2004485"/>
    <lineage>
        <taxon>Bacteria</taxon>
        <taxon>Pseudomonadati</taxon>
        <taxon>Pseudomonadota</taxon>
        <taxon>Betaproteobacteria</taxon>
        <taxon>Burkholderiales</taxon>
        <taxon>Comamonadaceae</taxon>
        <taxon>Acidovorax</taxon>
    </lineage>
</organism>
<dbReference type="Proteomes" id="UP000215441">
    <property type="component" value="Unassembled WGS sequence"/>
</dbReference>
<keyword evidence="2" id="KW-1185">Reference proteome</keyword>
<sequence length="67" mass="7207">MNHTDVLIAIAEVARSGGASAPEDAIAQLAMIIDGLELSQQGAEQVMEMLLGIAACLWNLQQERMRL</sequence>
<name>A0A235ER27_9BURK</name>
<gene>
    <name evidence="1" type="ORF">CBY09_06725</name>
</gene>
<protein>
    <submittedName>
        <fullName evidence="1">Uncharacterized protein</fullName>
    </submittedName>
</protein>
<proteinExistence type="predicted"/>
<evidence type="ECO:0000313" key="1">
    <source>
        <dbReference type="EMBL" id="OYD51496.1"/>
    </source>
</evidence>
<accession>A0A235ER27</accession>
<comment type="caution">
    <text evidence="1">The sequence shown here is derived from an EMBL/GenBank/DDBJ whole genome shotgun (WGS) entry which is preliminary data.</text>
</comment>
<reference evidence="1 2" key="1">
    <citation type="submission" date="2017-07" db="EMBL/GenBank/DDBJ databases">
        <title>Acidovorax KNDSW TSA 6 genome sequence and assembly.</title>
        <authorList>
            <person name="Mayilraj S."/>
        </authorList>
    </citation>
    <scope>NUCLEOTIDE SEQUENCE [LARGE SCALE GENOMIC DNA]</scope>
    <source>
        <strain evidence="1 2">KNDSW-TSA6</strain>
    </source>
</reference>